<accession>A0A0N5BUG3</accession>
<reference evidence="2" key="1">
    <citation type="submission" date="2017-02" db="UniProtKB">
        <authorList>
            <consortium name="WormBaseParasite"/>
        </authorList>
    </citation>
    <scope>IDENTIFICATION</scope>
</reference>
<proteinExistence type="predicted"/>
<dbReference type="WBParaSite" id="SPAL_0000948233.1">
    <property type="protein sequence ID" value="SPAL_0000948233.1"/>
    <property type="gene ID" value="SPAL_0000948233"/>
</dbReference>
<evidence type="ECO:0000313" key="2">
    <source>
        <dbReference type="WBParaSite" id="SPAL_0000948233.1"/>
    </source>
</evidence>
<keyword evidence="1" id="KW-1185">Reference proteome</keyword>
<evidence type="ECO:0000313" key="1">
    <source>
        <dbReference type="Proteomes" id="UP000046392"/>
    </source>
</evidence>
<protein>
    <submittedName>
        <fullName evidence="2">FH2 domain-containing protein</fullName>
    </submittedName>
</protein>
<dbReference type="AlphaFoldDB" id="A0A0N5BUG3"/>
<name>A0A0N5BUG3_STREA</name>
<sequence>MVILETLHCSIQANMALNLKEFQDSDVMVITLEILYRSIQANMALNLKEFQDSDANMALNLKEFQDSDGYFFVKHIEDAYEEKNMKLEDMGKLFKSPACMT</sequence>
<organism evidence="1 2">
    <name type="scientific">Strongyloides papillosus</name>
    <name type="common">Intestinal threadworm</name>
    <dbReference type="NCBI Taxonomy" id="174720"/>
    <lineage>
        <taxon>Eukaryota</taxon>
        <taxon>Metazoa</taxon>
        <taxon>Ecdysozoa</taxon>
        <taxon>Nematoda</taxon>
        <taxon>Chromadorea</taxon>
        <taxon>Rhabditida</taxon>
        <taxon>Tylenchina</taxon>
        <taxon>Panagrolaimomorpha</taxon>
        <taxon>Strongyloidoidea</taxon>
        <taxon>Strongyloididae</taxon>
        <taxon>Strongyloides</taxon>
    </lineage>
</organism>
<dbReference type="Proteomes" id="UP000046392">
    <property type="component" value="Unplaced"/>
</dbReference>